<keyword evidence="2" id="KW-0067">ATP-binding</keyword>
<dbReference type="GO" id="GO:0004386">
    <property type="term" value="F:helicase activity"/>
    <property type="evidence" value="ECO:0007669"/>
    <property type="project" value="UniProtKB-KW"/>
</dbReference>
<reference evidence="2 3" key="1">
    <citation type="submission" date="2024-02" db="EMBL/GenBank/DDBJ databases">
        <authorList>
            <person name="Nijsse B."/>
            <person name="Sprong H."/>
        </authorList>
    </citation>
    <scope>NUCLEOTIDE SEQUENCE [LARGE SCALE GENOMIC DNA]</scope>
    <source>
        <strain evidence="2">OB144</strain>
    </source>
</reference>
<protein>
    <submittedName>
        <fullName evidence="2">ATP-dependent DNA helicase</fullName>
    </submittedName>
</protein>
<gene>
    <name evidence="2" type="ORF">OB144RH_05540</name>
</gene>
<dbReference type="Proteomes" id="UP001642485">
    <property type="component" value="Chromosome"/>
</dbReference>
<organism evidence="2 3">
    <name type="scientific">Rickettsia helvetica</name>
    <dbReference type="NCBI Taxonomy" id="35789"/>
    <lineage>
        <taxon>Bacteria</taxon>
        <taxon>Pseudomonadati</taxon>
        <taxon>Pseudomonadota</taxon>
        <taxon>Alphaproteobacteria</taxon>
        <taxon>Rickettsiales</taxon>
        <taxon>Rickettsiaceae</taxon>
        <taxon>Rickettsieae</taxon>
        <taxon>Rickettsia</taxon>
        <taxon>spotted fever group</taxon>
    </lineage>
</organism>
<sequence length="107" mass="12232">MTNKVNNMIHSKELLNSILRQDFHSFIIKVFNTINPGTEYYPSKHIRIITDYLNAVQSGEINRLIINIPPRSLKSICVSGLLIYLGMILPKGLWLPAILKYLALNTH</sequence>
<keyword evidence="1" id="KW-1133">Transmembrane helix</keyword>
<keyword evidence="1" id="KW-0472">Membrane</keyword>
<feature type="transmembrane region" description="Helical" evidence="1">
    <location>
        <begin position="81"/>
        <end position="103"/>
    </location>
</feature>
<evidence type="ECO:0000256" key="1">
    <source>
        <dbReference type="SAM" id="Phobius"/>
    </source>
</evidence>
<keyword evidence="3" id="KW-1185">Reference proteome</keyword>
<accession>A0ABM9NCG5</accession>
<keyword evidence="1" id="KW-0812">Transmembrane</keyword>
<keyword evidence="2" id="KW-0547">Nucleotide-binding</keyword>
<proteinExistence type="predicted"/>
<evidence type="ECO:0000313" key="3">
    <source>
        <dbReference type="Proteomes" id="UP001642485"/>
    </source>
</evidence>
<name>A0ABM9NCG5_RICHE</name>
<dbReference type="EMBL" id="OZ018776">
    <property type="protein sequence ID" value="CAK9121234.1"/>
    <property type="molecule type" value="Genomic_DNA"/>
</dbReference>
<keyword evidence="2" id="KW-0378">Hydrolase</keyword>
<keyword evidence="2" id="KW-0347">Helicase</keyword>
<evidence type="ECO:0000313" key="2">
    <source>
        <dbReference type="EMBL" id="CAK9121234.1"/>
    </source>
</evidence>
<dbReference type="RefSeq" id="WP_355403706.1">
    <property type="nucleotide sequence ID" value="NZ_OZ018776.1"/>
</dbReference>